<dbReference type="EMBL" id="JBBHLL010000125">
    <property type="protein sequence ID" value="KAK7814218.1"/>
    <property type="molecule type" value="Genomic_DNA"/>
</dbReference>
<dbReference type="Pfam" id="PF00688">
    <property type="entry name" value="TGFb_propeptide"/>
    <property type="match status" value="1"/>
</dbReference>
<feature type="domain" description="TGF-beta propeptide" evidence="1">
    <location>
        <begin position="19"/>
        <end position="80"/>
    </location>
</feature>
<sequence length="82" mass="9899">MNQILNVFGADVLSSPPVEHDKEFFHPRYHHREFRFDLSKIPEGEAVTAAEFRIYKDYIRERFDNETFQIRVYQVLQEHSGR</sequence>
<protein>
    <recommendedName>
        <fullName evidence="1">TGF-beta propeptide domain-containing protein</fullName>
    </recommendedName>
</protein>
<gene>
    <name evidence="2" type="ORF">U0070_000534</name>
</gene>
<dbReference type="AlphaFoldDB" id="A0AAW0IIE0"/>
<keyword evidence="3" id="KW-1185">Reference proteome</keyword>
<dbReference type="Proteomes" id="UP001488838">
    <property type="component" value="Unassembled WGS sequence"/>
</dbReference>
<dbReference type="InterPro" id="IPR001111">
    <property type="entry name" value="TGF-b_propeptide"/>
</dbReference>
<accession>A0AAW0IIE0</accession>
<organism evidence="2 3">
    <name type="scientific">Myodes glareolus</name>
    <name type="common">Bank vole</name>
    <name type="synonym">Clethrionomys glareolus</name>
    <dbReference type="NCBI Taxonomy" id="447135"/>
    <lineage>
        <taxon>Eukaryota</taxon>
        <taxon>Metazoa</taxon>
        <taxon>Chordata</taxon>
        <taxon>Craniata</taxon>
        <taxon>Vertebrata</taxon>
        <taxon>Euteleostomi</taxon>
        <taxon>Mammalia</taxon>
        <taxon>Eutheria</taxon>
        <taxon>Euarchontoglires</taxon>
        <taxon>Glires</taxon>
        <taxon>Rodentia</taxon>
        <taxon>Myomorpha</taxon>
        <taxon>Muroidea</taxon>
        <taxon>Cricetidae</taxon>
        <taxon>Arvicolinae</taxon>
        <taxon>Myodes</taxon>
    </lineage>
</organism>
<dbReference type="Gene3D" id="2.60.120.970">
    <property type="match status" value="1"/>
</dbReference>
<evidence type="ECO:0000313" key="3">
    <source>
        <dbReference type="Proteomes" id="UP001488838"/>
    </source>
</evidence>
<reference evidence="2 3" key="1">
    <citation type="journal article" date="2023" name="bioRxiv">
        <title>Conserved and derived expression patterns and positive selection on dental genes reveal complex evolutionary context of ever-growing rodent molars.</title>
        <authorList>
            <person name="Calamari Z.T."/>
            <person name="Song A."/>
            <person name="Cohen E."/>
            <person name="Akter M."/>
            <person name="Roy R.D."/>
            <person name="Hallikas O."/>
            <person name="Christensen M.M."/>
            <person name="Li P."/>
            <person name="Marangoni P."/>
            <person name="Jernvall J."/>
            <person name="Klein O.D."/>
        </authorList>
    </citation>
    <scope>NUCLEOTIDE SEQUENCE [LARGE SCALE GENOMIC DNA]</scope>
    <source>
        <strain evidence="2">V071</strain>
    </source>
</reference>
<evidence type="ECO:0000259" key="1">
    <source>
        <dbReference type="Pfam" id="PF00688"/>
    </source>
</evidence>
<comment type="caution">
    <text evidence="2">The sequence shown here is derived from an EMBL/GenBank/DDBJ whole genome shotgun (WGS) entry which is preliminary data.</text>
</comment>
<proteinExistence type="predicted"/>
<name>A0AAW0IIE0_MYOGA</name>
<evidence type="ECO:0000313" key="2">
    <source>
        <dbReference type="EMBL" id="KAK7814218.1"/>
    </source>
</evidence>